<protein>
    <recommendedName>
        <fullName evidence="3">Reverse transcriptase zinc-binding domain-containing protein</fullName>
    </recommendedName>
</protein>
<accession>A0A9Q1K9K8</accession>
<evidence type="ECO:0000313" key="2">
    <source>
        <dbReference type="Proteomes" id="UP001153076"/>
    </source>
</evidence>
<evidence type="ECO:0000313" key="1">
    <source>
        <dbReference type="EMBL" id="KAJ8439961.1"/>
    </source>
</evidence>
<dbReference type="AlphaFoldDB" id="A0A9Q1K9K8"/>
<gene>
    <name evidence="1" type="ORF">Cgig2_013588</name>
</gene>
<comment type="caution">
    <text evidence="1">The sequence shown here is derived from an EMBL/GenBank/DDBJ whole genome shotgun (WGS) entry which is preliminary data.</text>
</comment>
<keyword evidence="2" id="KW-1185">Reference proteome</keyword>
<dbReference type="Proteomes" id="UP001153076">
    <property type="component" value="Unassembled WGS sequence"/>
</dbReference>
<organism evidence="1 2">
    <name type="scientific">Carnegiea gigantea</name>
    <dbReference type="NCBI Taxonomy" id="171969"/>
    <lineage>
        <taxon>Eukaryota</taxon>
        <taxon>Viridiplantae</taxon>
        <taxon>Streptophyta</taxon>
        <taxon>Embryophyta</taxon>
        <taxon>Tracheophyta</taxon>
        <taxon>Spermatophyta</taxon>
        <taxon>Magnoliopsida</taxon>
        <taxon>eudicotyledons</taxon>
        <taxon>Gunneridae</taxon>
        <taxon>Pentapetalae</taxon>
        <taxon>Caryophyllales</taxon>
        <taxon>Cactineae</taxon>
        <taxon>Cactaceae</taxon>
        <taxon>Cactoideae</taxon>
        <taxon>Echinocereeae</taxon>
        <taxon>Carnegiea</taxon>
    </lineage>
</organism>
<proteinExistence type="predicted"/>
<dbReference type="OrthoDB" id="1435349at2759"/>
<sequence length="289" mass="33434">MGKSQMVLGGCNSHLHAQCLQLTGFLECSFPLQYLRIPITVSKLTKAECSSLVEKILAKVHIWATRHISFAWRAMLINNSACLEKKSGGLGLKDLVAWKKAIIAKLVWFIAKRKDLLWVKWVHGRYLKSKACWDYNPSPNYSWYWTKVCFTKECFKEGCSDIQQWTWQDNKKYTVSLAWIFAHHRLPTKVRLSKFLMQQDTIYNLCPCAVKDDNHLCFTCTYAQEIWHVLKSWWKFPENSADQNLMASLLAIKGSQAQTQITYALRSYSVFDLLALKPLDSSARLQHSN</sequence>
<evidence type="ECO:0008006" key="3">
    <source>
        <dbReference type="Google" id="ProtNLM"/>
    </source>
</evidence>
<dbReference type="PANTHER" id="PTHR33116">
    <property type="entry name" value="REVERSE TRANSCRIPTASE ZINC-BINDING DOMAIN-CONTAINING PROTEIN-RELATED-RELATED"/>
    <property type="match status" value="1"/>
</dbReference>
<reference evidence="1" key="1">
    <citation type="submission" date="2022-04" db="EMBL/GenBank/DDBJ databases">
        <title>Carnegiea gigantea Genome sequencing and assembly v2.</title>
        <authorList>
            <person name="Copetti D."/>
            <person name="Sanderson M.J."/>
            <person name="Burquez A."/>
            <person name="Wojciechowski M.F."/>
        </authorList>
    </citation>
    <scope>NUCLEOTIDE SEQUENCE</scope>
    <source>
        <strain evidence="1">SGP5-SGP5p</strain>
        <tissue evidence="1">Aerial part</tissue>
    </source>
</reference>
<name>A0A9Q1K9K8_9CARY</name>
<dbReference type="EMBL" id="JAKOGI010000204">
    <property type="protein sequence ID" value="KAJ8439961.1"/>
    <property type="molecule type" value="Genomic_DNA"/>
</dbReference>
<dbReference type="PANTHER" id="PTHR33116:SF84">
    <property type="entry name" value="RNA-DIRECTED DNA POLYMERASE"/>
    <property type="match status" value="1"/>
</dbReference>